<evidence type="ECO:0000256" key="1">
    <source>
        <dbReference type="SAM" id="MobiDB-lite"/>
    </source>
</evidence>
<accession>A0A7Y8Y0G5</accession>
<dbReference type="RefSeq" id="WP_176005070.1">
    <property type="nucleotide sequence ID" value="NZ_JABWMI010000006.1"/>
</dbReference>
<dbReference type="EMBL" id="JACBJI010000002">
    <property type="protein sequence ID" value="NYA70253.1"/>
    <property type="molecule type" value="Genomic_DNA"/>
</dbReference>
<dbReference type="AlphaFoldDB" id="A0A7Y8Y0G5"/>
<protein>
    <submittedName>
        <fullName evidence="2">Uncharacterized protein</fullName>
    </submittedName>
</protein>
<dbReference type="Proteomes" id="UP000535020">
    <property type="component" value="Unassembled WGS sequence"/>
</dbReference>
<proteinExistence type="predicted"/>
<organism evidence="2 3">
    <name type="scientific">Flavobacterium agri</name>
    <dbReference type="NCBI Taxonomy" id="2743471"/>
    <lineage>
        <taxon>Bacteria</taxon>
        <taxon>Pseudomonadati</taxon>
        <taxon>Bacteroidota</taxon>
        <taxon>Flavobacteriia</taxon>
        <taxon>Flavobacteriales</taxon>
        <taxon>Flavobacteriaceae</taxon>
        <taxon>Flavobacterium</taxon>
    </lineage>
</organism>
<sequence length="86" mass="9782">MNRRSFLTGSAKIVLVTSGLFVTGNLLTACSSDDDGYYNGGYYDDGYYDDGYYDDGYYDDGYYDDRQKQQPKAQDLNQKPKTPQKP</sequence>
<feature type="compositionally biased region" description="Polar residues" evidence="1">
    <location>
        <begin position="70"/>
        <end position="86"/>
    </location>
</feature>
<comment type="caution">
    <text evidence="2">The sequence shown here is derived from an EMBL/GenBank/DDBJ whole genome shotgun (WGS) entry which is preliminary data.</text>
</comment>
<name>A0A7Y8Y0G5_9FLAO</name>
<reference evidence="2 3" key="1">
    <citation type="submission" date="2020-07" db="EMBL/GenBank/DDBJ databases">
        <authorList>
            <person name="Sun Q."/>
        </authorList>
    </citation>
    <scope>NUCLEOTIDE SEQUENCE [LARGE SCALE GENOMIC DNA]</scope>
    <source>
        <strain evidence="2 3">MAH-1</strain>
    </source>
</reference>
<evidence type="ECO:0000313" key="3">
    <source>
        <dbReference type="Proteomes" id="UP000535020"/>
    </source>
</evidence>
<keyword evidence="3" id="KW-1185">Reference proteome</keyword>
<dbReference type="PROSITE" id="PS51257">
    <property type="entry name" value="PROKAR_LIPOPROTEIN"/>
    <property type="match status" value="1"/>
</dbReference>
<evidence type="ECO:0000313" key="2">
    <source>
        <dbReference type="EMBL" id="NYA70253.1"/>
    </source>
</evidence>
<feature type="region of interest" description="Disordered" evidence="1">
    <location>
        <begin position="59"/>
        <end position="86"/>
    </location>
</feature>
<gene>
    <name evidence="2" type="ORF">HZF10_04920</name>
</gene>